<sequence>MIKKFGIDKAKAKRTPTTSHLKVSKDDSGDKIYESLYRSIIRSPLYLTASRHDIAYVVGDNVMLIGIGVLKIKRDIRESSSTSFKAAYLKSFVSMHDEFVASTNVLDSSPFASSHKISSLSKSSLKNTSRVPMSQTTTNETVNIDSNSFDDDDHFALSEFLRHS</sequence>
<gene>
    <name evidence="2" type="ORF">E5676_scaffold606G00340</name>
    <name evidence="1" type="ORF">E6C27_scaffold90G00360</name>
</gene>
<reference evidence="3 4" key="1">
    <citation type="submission" date="2019-08" db="EMBL/GenBank/DDBJ databases">
        <title>Draft genome sequences of two oriental melons (Cucumis melo L. var makuwa).</title>
        <authorList>
            <person name="Kwon S.-Y."/>
        </authorList>
    </citation>
    <scope>NUCLEOTIDE SEQUENCE [LARGE SCALE GENOMIC DNA]</scope>
    <source>
        <strain evidence="4">cv. Chang Bougi</strain>
        <strain evidence="3">cv. SW 3</strain>
        <tissue evidence="1">Leaf</tissue>
    </source>
</reference>
<protein>
    <submittedName>
        <fullName evidence="1 2">Mitochondrial protein</fullName>
    </submittedName>
</protein>
<dbReference type="Proteomes" id="UP000321393">
    <property type="component" value="Unassembled WGS sequence"/>
</dbReference>
<name>A0A5A7VE86_CUCMM</name>
<organism evidence="1 3">
    <name type="scientific">Cucumis melo var. makuwa</name>
    <name type="common">Oriental melon</name>
    <dbReference type="NCBI Taxonomy" id="1194695"/>
    <lineage>
        <taxon>Eukaryota</taxon>
        <taxon>Viridiplantae</taxon>
        <taxon>Streptophyta</taxon>
        <taxon>Embryophyta</taxon>
        <taxon>Tracheophyta</taxon>
        <taxon>Spermatophyta</taxon>
        <taxon>Magnoliopsida</taxon>
        <taxon>eudicotyledons</taxon>
        <taxon>Gunneridae</taxon>
        <taxon>Pentapetalae</taxon>
        <taxon>rosids</taxon>
        <taxon>fabids</taxon>
        <taxon>Cucurbitales</taxon>
        <taxon>Cucurbitaceae</taxon>
        <taxon>Benincaseae</taxon>
        <taxon>Cucumis</taxon>
    </lineage>
</organism>
<dbReference type="EMBL" id="SSTD01013339">
    <property type="protein sequence ID" value="TYK07161.1"/>
    <property type="molecule type" value="Genomic_DNA"/>
</dbReference>
<accession>A0A5A7VE86</accession>
<comment type="caution">
    <text evidence="1">The sequence shown here is derived from an EMBL/GenBank/DDBJ whole genome shotgun (WGS) entry which is preliminary data.</text>
</comment>
<proteinExistence type="predicted"/>
<evidence type="ECO:0000313" key="3">
    <source>
        <dbReference type="Proteomes" id="UP000321393"/>
    </source>
</evidence>
<evidence type="ECO:0000313" key="2">
    <source>
        <dbReference type="EMBL" id="TYK07161.1"/>
    </source>
</evidence>
<evidence type="ECO:0000313" key="4">
    <source>
        <dbReference type="Proteomes" id="UP000321947"/>
    </source>
</evidence>
<dbReference type="AlphaFoldDB" id="A0A5A7VE86"/>
<evidence type="ECO:0000313" key="1">
    <source>
        <dbReference type="EMBL" id="KAA0065594.1"/>
    </source>
</evidence>
<dbReference type="EMBL" id="SSTE01001308">
    <property type="protein sequence ID" value="KAA0065594.1"/>
    <property type="molecule type" value="Genomic_DNA"/>
</dbReference>
<dbReference type="Proteomes" id="UP000321947">
    <property type="component" value="Unassembled WGS sequence"/>
</dbReference>